<evidence type="ECO:0000313" key="2">
    <source>
        <dbReference type="EMBL" id="PVI07978.1"/>
    </source>
</evidence>
<keyword evidence="3" id="KW-1185">Reference proteome</keyword>
<protein>
    <submittedName>
        <fullName evidence="2">Uncharacterized protein</fullName>
    </submittedName>
</protein>
<evidence type="ECO:0000313" key="3">
    <source>
        <dbReference type="Proteomes" id="UP000244855"/>
    </source>
</evidence>
<reference evidence="2 3" key="1">
    <citation type="journal article" date="2018" name="Sci. Rep.">
        <title>Comparative genomics provides insights into the lifestyle and reveals functional heterogeneity of dark septate endophytic fungi.</title>
        <authorList>
            <person name="Knapp D.G."/>
            <person name="Nemeth J.B."/>
            <person name="Barry K."/>
            <person name="Hainaut M."/>
            <person name="Henrissat B."/>
            <person name="Johnson J."/>
            <person name="Kuo A."/>
            <person name="Lim J.H.P."/>
            <person name="Lipzen A."/>
            <person name="Nolan M."/>
            <person name="Ohm R.A."/>
            <person name="Tamas L."/>
            <person name="Grigoriev I.V."/>
            <person name="Spatafora J.W."/>
            <person name="Nagy L.G."/>
            <person name="Kovacs G.M."/>
        </authorList>
    </citation>
    <scope>NUCLEOTIDE SEQUENCE [LARGE SCALE GENOMIC DNA]</scope>
    <source>
        <strain evidence="2 3">DSE2036</strain>
    </source>
</reference>
<keyword evidence="1" id="KW-1133">Transmembrane helix</keyword>
<dbReference type="AlphaFoldDB" id="A0A2V1EBJ7"/>
<dbReference type="Proteomes" id="UP000244855">
    <property type="component" value="Unassembled WGS sequence"/>
</dbReference>
<name>A0A2V1EBJ7_9PLEO</name>
<sequence length="117" mass="13021">MLPSTPALVVDIILAAVPLSVIWLMRTYGHESLPNNWNLALLWFSQNSSRDNNSLSSICGALIFQDSRLNEEVLQAIVFGKHLPLVMIPAYKSQHVGILDKPDLDHSKSNDPERSSL</sequence>
<feature type="non-terminal residue" evidence="2">
    <location>
        <position position="117"/>
    </location>
</feature>
<keyword evidence="1" id="KW-0472">Membrane</keyword>
<accession>A0A2V1EBJ7</accession>
<gene>
    <name evidence="2" type="ORF">DM02DRAFT_608584</name>
</gene>
<organism evidence="2 3">
    <name type="scientific">Periconia macrospinosa</name>
    <dbReference type="NCBI Taxonomy" id="97972"/>
    <lineage>
        <taxon>Eukaryota</taxon>
        <taxon>Fungi</taxon>
        <taxon>Dikarya</taxon>
        <taxon>Ascomycota</taxon>
        <taxon>Pezizomycotina</taxon>
        <taxon>Dothideomycetes</taxon>
        <taxon>Pleosporomycetidae</taxon>
        <taxon>Pleosporales</taxon>
        <taxon>Massarineae</taxon>
        <taxon>Periconiaceae</taxon>
        <taxon>Periconia</taxon>
    </lineage>
</organism>
<keyword evidence="1" id="KW-0812">Transmembrane</keyword>
<proteinExistence type="predicted"/>
<dbReference type="EMBL" id="KZ805302">
    <property type="protein sequence ID" value="PVI07978.1"/>
    <property type="molecule type" value="Genomic_DNA"/>
</dbReference>
<feature type="transmembrane region" description="Helical" evidence="1">
    <location>
        <begin position="6"/>
        <end position="25"/>
    </location>
</feature>
<evidence type="ECO:0000256" key="1">
    <source>
        <dbReference type="SAM" id="Phobius"/>
    </source>
</evidence>